<comment type="caution">
    <text evidence="1">The sequence shown here is derived from an EMBL/GenBank/DDBJ whole genome shotgun (WGS) entry which is preliminary data.</text>
</comment>
<dbReference type="AlphaFoldDB" id="A0A2R6QXM0"/>
<accession>A0A2R6QXM0</accession>
<protein>
    <recommendedName>
        <fullName evidence="3">F-box domain-containing protein</fullName>
    </recommendedName>
</protein>
<dbReference type="OrthoDB" id="10680345at2759"/>
<evidence type="ECO:0000313" key="1">
    <source>
        <dbReference type="EMBL" id="PSS17138.1"/>
    </source>
</evidence>
<sequence>MFPPSEYERYCSNFASTPTTSGLDQIGARIPQEVLRRILLFIQGGYHFAQKQKDDVGQLALTCRYWASQCQPAIFKSIRLRSGKDLEGLLSLMASPLSRVAGYIKTLWLVQEGRWNVPWLHLVALRLVPKLSLDTEETIYLSIDRSYEPAAIRSIHDGLPRSYPSFSSHISLLYLSDARFNSFADLLHLVDEMPSLQHLYCVRVTWPMAPDTPPVVSHQRRIPPDLSDVTMGKCTDNSALVRILTGRRRKARASTTASLDFGLDSEQQHTIYKLVHKFAKEEVEMCRCFLTTIDSAYSE</sequence>
<organism evidence="1 2">
    <name type="scientific">Hermanssonia centrifuga</name>
    <dbReference type="NCBI Taxonomy" id="98765"/>
    <lineage>
        <taxon>Eukaryota</taxon>
        <taxon>Fungi</taxon>
        <taxon>Dikarya</taxon>
        <taxon>Basidiomycota</taxon>
        <taxon>Agaricomycotina</taxon>
        <taxon>Agaricomycetes</taxon>
        <taxon>Polyporales</taxon>
        <taxon>Meruliaceae</taxon>
        <taxon>Hermanssonia</taxon>
    </lineage>
</organism>
<dbReference type="EMBL" id="MLYV02000293">
    <property type="protein sequence ID" value="PSS17138.1"/>
    <property type="molecule type" value="Genomic_DNA"/>
</dbReference>
<keyword evidence="2" id="KW-1185">Reference proteome</keyword>
<dbReference type="Proteomes" id="UP000186601">
    <property type="component" value="Unassembled WGS sequence"/>
</dbReference>
<name>A0A2R6QXM0_9APHY</name>
<proteinExistence type="predicted"/>
<gene>
    <name evidence="1" type="ORF">PHLCEN_2v3226</name>
</gene>
<evidence type="ECO:0008006" key="3">
    <source>
        <dbReference type="Google" id="ProtNLM"/>
    </source>
</evidence>
<reference evidence="1 2" key="1">
    <citation type="submission" date="2018-02" db="EMBL/GenBank/DDBJ databases">
        <title>Genome sequence of the basidiomycete white-rot fungus Phlebia centrifuga.</title>
        <authorList>
            <person name="Granchi Z."/>
            <person name="Peng M."/>
            <person name="de Vries R.P."/>
            <person name="Hilden K."/>
            <person name="Makela M.R."/>
            <person name="Grigoriev I."/>
            <person name="Riley R."/>
        </authorList>
    </citation>
    <scope>NUCLEOTIDE SEQUENCE [LARGE SCALE GENOMIC DNA]</scope>
    <source>
        <strain evidence="1 2">FBCC195</strain>
    </source>
</reference>
<evidence type="ECO:0000313" key="2">
    <source>
        <dbReference type="Proteomes" id="UP000186601"/>
    </source>
</evidence>